<reference evidence="1 2" key="1">
    <citation type="journal article" date="2021" name="BMC Genomics">
        <title>Datura genome reveals duplications of psychoactive alkaloid biosynthetic genes and high mutation rate following tissue culture.</title>
        <authorList>
            <person name="Rajewski A."/>
            <person name="Carter-House D."/>
            <person name="Stajich J."/>
            <person name="Litt A."/>
        </authorList>
    </citation>
    <scope>NUCLEOTIDE SEQUENCE [LARGE SCALE GENOMIC DNA]</scope>
    <source>
        <strain evidence="1">AR-01</strain>
    </source>
</reference>
<sequence length="77" mass="8530">EKSNAEIERLTGFLAQKKAEIVRLKANPTEEPVLVSGLHQENEALKAKVNELTGKLLHAHETFNDLIFALLPNPFGP</sequence>
<name>A0ABS8UUY4_DATST</name>
<gene>
    <name evidence="1" type="ORF">HAX54_022641</name>
</gene>
<keyword evidence="2" id="KW-1185">Reference proteome</keyword>
<evidence type="ECO:0000313" key="1">
    <source>
        <dbReference type="EMBL" id="MCD9638583.1"/>
    </source>
</evidence>
<organism evidence="1 2">
    <name type="scientific">Datura stramonium</name>
    <name type="common">Jimsonweed</name>
    <name type="synonym">Common thornapple</name>
    <dbReference type="NCBI Taxonomy" id="4076"/>
    <lineage>
        <taxon>Eukaryota</taxon>
        <taxon>Viridiplantae</taxon>
        <taxon>Streptophyta</taxon>
        <taxon>Embryophyta</taxon>
        <taxon>Tracheophyta</taxon>
        <taxon>Spermatophyta</taxon>
        <taxon>Magnoliopsida</taxon>
        <taxon>eudicotyledons</taxon>
        <taxon>Gunneridae</taxon>
        <taxon>Pentapetalae</taxon>
        <taxon>asterids</taxon>
        <taxon>lamiids</taxon>
        <taxon>Solanales</taxon>
        <taxon>Solanaceae</taxon>
        <taxon>Solanoideae</taxon>
        <taxon>Datureae</taxon>
        <taxon>Datura</taxon>
    </lineage>
</organism>
<proteinExistence type="predicted"/>
<comment type="caution">
    <text evidence="1">The sequence shown here is derived from an EMBL/GenBank/DDBJ whole genome shotgun (WGS) entry which is preliminary data.</text>
</comment>
<evidence type="ECO:0000313" key="2">
    <source>
        <dbReference type="Proteomes" id="UP000823775"/>
    </source>
</evidence>
<accession>A0ABS8UUY4</accession>
<protein>
    <submittedName>
        <fullName evidence="1">Uncharacterized protein</fullName>
    </submittedName>
</protein>
<dbReference type="EMBL" id="JACEIK010002735">
    <property type="protein sequence ID" value="MCD9638583.1"/>
    <property type="molecule type" value="Genomic_DNA"/>
</dbReference>
<dbReference type="Proteomes" id="UP000823775">
    <property type="component" value="Unassembled WGS sequence"/>
</dbReference>
<feature type="non-terminal residue" evidence="1">
    <location>
        <position position="1"/>
    </location>
</feature>